<reference evidence="2 3" key="1">
    <citation type="journal article" date="2013" name="PLoS Genet.">
        <title>Comparative genome structure, secondary metabolite, and effector coding capacity across Cochliobolus pathogens.</title>
        <authorList>
            <person name="Condon B.J."/>
            <person name="Leng Y."/>
            <person name="Wu D."/>
            <person name="Bushley K.E."/>
            <person name="Ohm R.A."/>
            <person name="Otillar R."/>
            <person name="Martin J."/>
            <person name="Schackwitz W."/>
            <person name="Grimwood J."/>
            <person name="MohdZainudin N."/>
            <person name="Xue C."/>
            <person name="Wang R."/>
            <person name="Manning V.A."/>
            <person name="Dhillon B."/>
            <person name="Tu Z.J."/>
            <person name="Steffenson B.J."/>
            <person name="Salamov A."/>
            <person name="Sun H."/>
            <person name="Lowry S."/>
            <person name="LaButti K."/>
            <person name="Han J."/>
            <person name="Copeland A."/>
            <person name="Lindquist E."/>
            <person name="Barry K."/>
            <person name="Schmutz J."/>
            <person name="Baker S.E."/>
            <person name="Ciuffetti L.M."/>
            <person name="Grigoriev I.V."/>
            <person name="Zhong S."/>
            <person name="Turgeon B.G."/>
        </authorList>
    </citation>
    <scope>NUCLEOTIDE SEQUENCE [LARGE SCALE GENOMIC DNA]</scope>
    <source>
        <strain evidence="2 3">ATCC 44560</strain>
    </source>
</reference>
<evidence type="ECO:0000256" key="1">
    <source>
        <dbReference type="SAM" id="Phobius"/>
    </source>
</evidence>
<dbReference type="KEGG" id="bor:COCMIDRAFT_102831"/>
<name>W6YYQ1_COCMI</name>
<sequence length="495" mass="55052">MYTPQEKIQNTDTTKSSFWKWTPKTRKHILAFLAVLATAVVPLAILGEATSPPYAGRAPFSSIFRDKVISCGGSIGGRPANSTITGIEKVFALDMTFGQYTFSQVKAIDIAWDVGIGRGLQVLASWVSYSIFCDALLKAIERHPASFITFQRIALEGPGLKSVATLLIELWAAKSKRTKALFFYMLWATAYIVALPIVVGAMTGYDATAVAWVDIEGVDNNLVPASSVKPTWMVKGTANETFAQPACVDTQVKDKYTWFVGQRSQMCDCQIPNGTRYSSKELSDMGRTSQFYEVMRLGCVYNFTSNTQTFEDVDFPDGNSRKTYSCNSTIPVIIKDKTYDAQDLVTSFGYCHLAIAYNETYLEGKSRCLPNTAHPSYEWGFSTLLCGLFVFVTSAWVVSMYILWLDSQHGSTLVQMGYRMTPLRAAFAMAKAARQRTGYCEKQLVRADTESLEKELYGRKGSKKTKVDFGIFVEDTEGGEEMRGWQKVGDGRNSR</sequence>
<dbReference type="Proteomes" id="UP000054032">
    <property type="component" value="Unassembled WGS sequence"/>
</dbReference>
<protein>
    <submittedName>
        <fullName evidence="2">Uncharacterized protein</fullName>
    </submittedName>
</protein>
<accession>W6YYQ1</accession>
<dbReference type="STRING" id="930090.W6YYQ1"/>
<dbReference type="AlphaFoldDB" id="W6YYQ1"/>
<dbReference type="RefSeq" id="XP_007690794.1">
    <property type="nucleotide sequence ID" value="XM_007692604.1"/>
</dbReference>
<gene>
    <name evidence="2" type="ORF">COCMIDRAFT_102831</name>
</gene>
<feature type="transmembrane region" description="Helical" evidence="1">
    <location>
        <begin position="29"/>
        <end position="47"/>
    </location>
</feature>
<proteinExistence type="predicted"/>
<dbReference type="eggNOG" id="ENOG502TB39">
    <property type="taxonomic scope" value="Eukaryota"/>
</dbReference>
<dbReference type="OrthoDB" id="3903561at2759"/>
<organism evidence="2 3">
    <name type="scientific">Bipolaris oryzae ATCC 44560</name>
    <dbReference type="NCBI Taxonomy" id="930090"/>
    <lineage>
        <taxon>Eukaryota</taxon>
        <taxon>Fungi</taxon>
        <taxon>Dikarya</taxon>
        <taxon>Ascomycota</taxon>
        <taxon>Pezizomycotina</taxon>
        <taxon>Dothideomycetes</taxon>
        <taxon>Pleosporomycetidae</taxon>
        <taxon>Pleosporales</taxon>
        <taxon>Pleosporineae</taxon>
        <taxon>Pleosporaceae</taxon>
        <taxon>Bipolaris</taxon>
    </lineage>
</organism>
<keyword evidence="3" id="KW-1185">Reference proteome</keyword>
<feature type="transmembrane region" description="Helical" evidence="1">
    <location>
        <begin position="379"/>
        <end position="404"/>
    </location>
</feature>
<feature type="transmembrane region" description="Helical" evidence="1">
    <location>
        <begin position="181"/>
        <end position="202"/>
    </location>
</feature>
<evidence type="ECO:0000313" key="2">
    <source>
        <dbReference type="EMBL" id="EUC42703.1"/>
    </source>
</evidence>
<keyword evidence="1" id="KW-1133">Transmembrane helix</keyword>
<dbReference type="EMBL" id="KI964052">
    <property type="protein sequence ID" value="EUC42703.1"/>
    <property type="molecule type" value="Genomic_DNA"/>
</dbReference>
<keyword evidence="1" id="KW-0812">Transmembrane</keyword>
<evidence type="ECO:0000313" key="3">
    <source>
        <dbReference type="Proteomes" id="UP000054032"/>
    </source>
</evidence>
<keyword evidence="1" id="KW-0472">Membrane</keyword>
<dbReference type="HOGENOM" id="CLU_024133_1_1_1"/>
<dbReference type="GeneID" id="19118167"/>